<dbReference type="Pfam" id="PF17100">
    <property type="entry name" value="NACHT_N"/>
    <property type="match status" value="1"/>
</dbReference>
<dbReference type="EMBL" id="LBBL01000321">
    <property type="protein sequence ID" value="KKF92799.1"/>
    <property type="molecule type" value="Genomic_DNA"/>
</dbReference>
<evidence type="ECO:0000313" key="2">
    <source>
        <dbReference type="EMBL" id="KKF92799.1"/>
    </source>
</evidence>
<protein>
    <recommendedName>
        <fullName evidence="1">NWD NACHT-NTPase N-terminal domain-containing protein</fullName>
    </recommendedName>
</protein>
<feature type="domain" description="NWD NACHT-NTPase N-terminal" evidence="1">
    <location>
        <begin position="107"/>
        <end position="216"/>
    </location>
</feature>
<dbReference type="Proteomes" id="UP000034841">
    <property type="component" value="Unassembled WGS sequence"/>
</dbReference>
<keyword evidence="3" id="KW-1185">Reference proteome</keyword>
<sequence>MDDLVVDVCSALKCSTIETQTAHVEVRLSDVVNPFIWSKPKPATLPSLQEKIWNQAYNDAASEEPKLVKRFKEIIFSELHPKGPSVESTDRVEDTEITDQNITSSQMLELLTNPITEALSNCEGIQYVLGRTEWYWNLVSLLLDENKADEATASLRDTLEKNITQLFQKLLVYQMRSTCLYHRNAGATLVRDAFKIDNWPDQLGSIKEAEETVQRDIGHYNNQKI</sequence>
<name>A0A0F8D9H2_CERFI</name>
<evidence type="ECO:0000259" key="1">
    <source>
        <dbReference type="Pfam" id="PF17100"/>
    </source>
</evidence>
<reference evidence="2 3" key="1">
    <citation type="submission" date="2015-04" db="EMBL/GenBank/DDBJ databases">
        <title>Genome sequence of Ceratocystis platani, a major pathogen of plane trees.</title>
        <authorList>
            <person name="Belbahri L."/>
        </authorList>
    </citation>
    <scope>NUCLEOTIDE SEQUENCE [LARGE SCALE GENOMIC DNA]</scope>
    <source>
        <strain evidence="2 3">CFO</strain>
    </source>
</reference>
<proteinExistence type="predicted"/>
<dbReference type="InterPro" id="IPR031359">
    <property type="entry name" value="NACHT_N"/>
</dbReference>
<comment type="caution">
    <text evidence="2">The sequence shown here is derived from an EMBL/GenBank/DDBJ whole genome shotgun (WGS) entry which is preliminary data.</text>
</comment>
<dbReference type="OrthoDB" id="538223at2759"/>
<evidence type="ECO:0000313" key="3">
    <source>
        <dbReference type="Proteomes" id="UP000034841"/>
    </source>
</evidence>
<accession>A0A0F8D9H2</accession>
<gene>
    <name evidence="2" type="ORF">CFO_g4849</name>
</gene>
<organism evidence="2 3">
    <name type="scientific">Ceratocystis fimbriata f. sp. platani</name>
    <dbReference type="NCBI Taxonomy" id="88771"/>
    <lineage>
        <taxon>Eukaryota</taxon>
        <taxon>Fungi</taxon>
        <taxon>Dikarya</taxon>
        <taxon>Ascomycota</taxon>
        <taxon>Pezizomycotina</taxon>
        <taxon>Sordariomycetes</taxon>
        <taxon>Hypocreomycetidae</taxon>
        <taxon>Microascales</taxon>
        <taxon>Ceratocystidaceae</taxon>
        <taxon>Ceratocystis</taxon>
    </lineage>
</organism>
<dbReference type="AlphaFoldDB" id="A0A0F8D9H2"/>